<dbReference type="AlphaFoldDB" id="A0A2A2K4P9"/>
<reference evidence="2 3" key="1">
    <citation type="journal article" date="2017" name="Curr. Biol.">
        <title>Genome architecture and evolution of a unichromosomal asexual nematode.</title>
        <authorList>
            <person name="Fradin H."/>
            <person name="Zegar C."/>
            <person name="Gutwein M."/>
            <person name="Lucas J."/>
            <person name="Kovtun M."/>
            <person name="Corcoran D."/>
            <person name="Baugh L.R."/>
            <person name="Kiontke K."/>
            <person name="Gunsalus K."/>
            <person name="Fitch D.H."/>
            <person name="Piano F."/>
        </authorList>
    </citation>
    <scope>NUCLEOTIDE SEQUENCE [LARGE SCALE GENOMIC DNA]</scope>
    <source>
        <strain evidence="2">PF1309</strain>
    </source>
</reference>
<dbReference type="Proteomes" id="UP000218231">
    <property type="component" value="Unassembled WGS sequence"/>
</dbReference>
<feature type="compositionally biased region" description="Basic and acidic residues" evidence="1">
    <location>
        <begin position="346"/>
        <end position="362"/>
    </location>
</feature>
<evidence type="ECO:0000256" key="1">
    <source>
        <dbReference type="SAM" id="MobiDB-lite"/>
    </source>
</evidence>
<feature type="region of interest" description="Disordered" evidence="1">
    <location>
        <begin position="78"/>
        <end position="155"/>
    </location>
</feature>
<evidence type="ECO:0000313" key="3">
    <source>
        <dbReference type="Proteomes" id="UP000218231"/>
    </source>
</evidence>
<accession>A0A2A2K4P9</accession>
<proteinExistence type="predicted"/>
<feature type="compositionally biased region" description="Basic and acidic residues" evidence="1">
    <location>
        <begin position="267"/>
        <end position="290"/>
    </location>
</feature>
<sequence>MQAFRRWLLDQSAAFRSSSDDEIVQIALRLQPRFERPDRGIGGKAEQQWHRHRVEIEGDQPMRSPGGAAIEQHLAQAVRQRLRDRPEDRGDRRAPQPRQRLREGIAGRPSQSAQRDSDRDDPGRRNAIGALAKGRRAGSSPRRAPRSAGTAGRRYGSGALCGRFGYGGRAAGASDEIVQIALCAQPRFDRPDCAIGGDGEQQAGRDVGEVNVRVQGRSSRRARRQPRFERGLIHRVGERPDDRGDRGAAQPRQCPLQRIGTASTEAAEGHADAEQQRGKGQSVDRLDPRKAQAHPALRGKGVQRLQRGGRRLHAQSLVAVDQRHRPRLPHAAVTAAASRRRARGQPGKDDHRQHHRGADQKHQPRKPTQPRLARRQPISVRHHVLSV</sequence>
<comment type="caution">
    <text evidence="2">The sequence shown here is derived from an EMBL/GenBank/DDBJ whole genome shotgun (WGS) entry which is preliminary data.</text>
</comment>
<protein>
    <submittedName>
        <fullName evidence="2">Uncharacterized protein</fullName>
    </submittedName>
</protein>
<feature type="region of interest" description="Disordered" evidence="1">
    <location>
        <begin position="194"/>
        <end position="387"/>
    </location>
</feature>
<gene>
    <name evidence="2" type="ORF">WR25_22566</name>
</gene>
<feature type="compositionally biased region" description="Basic and acidic residues" evidence="1">
    <location>
        <begin position="81"/>
        <end position="105"/>
    </location>
</feature>
<feature type="compositionally biased region" description="Basic and acidic residues" evidence="1">
    <location>
        <begin position="115"/>
        <end position="124"/>
    </location>
</feature>
<name>A0A2A2K4P9_9BILA</name>
<feature type="compositionally biased region" description="Basic and acidic residues" evidence="1">
    <location>
        <begin position="226"/>
        <end position="246"/>
    </location>
</feature>
<dbReference type="EMBL" id="LIAE01009651">
    <property type="protein sequence ID" value="PAV68957.1"/>
    <property type="molecule type" value="Genomic_DNA"/>
</dbReference>
<evidence type="ECO:0000313" key="2">
    <source>
        <dbReference type="EMBL" id="PAV68957.1"/>
    </source>
</evidence>
<feature type="compositionally biased region" description="Low complexity" evidence="1">
    <location>
        <begin position="137"/>
        <end position="154"/>
    </location>
</feature>
<keyword evidence="3" id="KW-1185">Reference proteome</keyword>
<feature type="region of interest" description="Disordered" evidence="1">
    <location>
        <begin position="34"/>
        <end position="66"/>
    </location>
</feature>
<organism evidence="2 3">
    <name type="scientific">Diploscapter pachys</name>
    <dbReference type="NCBI Taxonomy" id="2018661"/>
    <lineage>
        <taxon>Eukaryota</taxon>
        <taxon>Metazoa</taxon>
        <taxon>Ecdysozoa</taxon>
        <taxon>Nematoda</taxon>
        <taxon>Chromadorea</taxon>
        <taxon>Rhabditida</taxon>
        <taxon>Rhabditina</taxon>
        <taxon>Rhabditomorpha</taxon>
        <taxon>Rhabditoidea</taxon>
        <taxon>Rhabditidae</taxon>
        <taxon>Diploscapter</taxon>
    </lineage>
</organism>